<dbReference type="Gene3D" id="1.10.287.4300">
    <property type="entry name" value="Stage III sporulation protein AH-like"/>
    <property type="match status" value="1"/>
</dbReference>
<keyword evidence="3" id="KW-1185">Reference proteome</keyword>
<evidence type="ECO:0000256" key="1">
    <source>
        <dbReference type="SAM" id="Phobius"/>
    </source>
</evidence>
<evidence type="ECO:0008006" key="4">
    <source>
        <dbReference type="Google" id="ProtNLM"/>
    </source>
</evidence>
<dbReference type="EMBL" id="CP059066">
    <property type="protein sequence ID" value="QSQ10043.1"/>
    <property type="molecule type" value="Genomic_DNA"/>
</dbReference>
<evidence type="ECO:0000313" key="3">
    <source>
        <dbReference type="Proteomes" id="UP000662904"/>
    </source>
</evidence>
<gene>
    <name evidence="2" type="ORF">H0A61_02435</name>
</gene>
<name>A0A8A0RP51_9FIRM</name>
<keyword evidence="1" id="KW-1133">Transmembrane helix</keyword>
<dbReference type="KEGG" id="kme:H0A61_02435"/>
<dbReference type="InterPro" id="IPR024232">
    <property type="entry name" value="SpoIIIAH"/>
</dbReference>
<keyword evidence="1" id="KW-0472">Membrane</keyword>
<keyword evidence="1" id="KW-0812">Transmembrane</keyword>
<dbReference type="Pfam" id="PF12685">
    <property type="entry name" value="SpoIIIAH"/>
    <property type="match status" value="1"/>
</dbReference>
<evidence type="ECO:0000313" key="2">
    <source>
        <dbReference type="EMBL" id="QSQ10043.1"/>
    </source>
</evidence>
<accession>A0A8A0RP51</accession>
<dbReference type="AlphaFoldDB" id="A0A8A0RP51"/>
<dbReference type="InterPro" id="IPR038503">
    <property type="entry name" value="SpoIIIAH_sf"/>
</dbReference>
<organism evidence="2 3">
    <name type="scientific">Koleobacter methoxysyntrophicus</name>
    <dbReference type="NCBI Taxonomy" id="2751313"/>
    <lineage>
        <taxon>Bacteria</taxon>
        <taxon>Bacillati</taxon>
        <taxon>Bacillota</taxon>
        <taxon>Clostridia</taxon>
        <taxon>Koleobacterales</taxon>
        <taxon>Koleobacteraceae</taxon>
        <taxon>Koleobacter</taxon>
    </lineage>
</organism>
<sequence>MIIKKRTLVIFVLIIILGITIHLYLNKESLDFEEITQTEKAVLNQVEFPQDDLEDFEKGQNFFIDYKLERDRLRSQEIDMLREIIYNPNSDKEIRERAQEDLLKIIRQMEKELILENLIKGKGFEDAVIFFGDDSVNVIVKTQGLDDKQVAQICDIVSKGTGLSLDKITIIERK</sequence>
<reference evidence="2" key="1">
    <citation type="submission" date="2020-07" db="EMBL/GenBank/DDBJ databases">
        <title>Koleobacter methoxysyntrophicus gen. nov., sp. nov., a novel anaerobic bacterium isolated from deep subsurface oil field and proposal of Koleobacterales ord. nov. in the phylum Firmicutes.</title>
        <authorList>
            <person name="Sakamoto S."/>
            <person name="Tamaki H."/>
        </authorList>
    </citation>
    <scope>NUCLEOTIDE SEQUENCE</scope>
    <source>
        <strain evidence="2">NRmbB1</strain>
    </source>
</reference>
<dbReference type="Proteomes" id="UP000662904">
    <property type="component" value="Chromosome"/>
</dbReference>
<feature type="transmembrane region" description="Helical" evidence="1">
    <location>
        <begin position="7"/>
        <end position="25"/>
    </location>
</feature>
<dbReference type="RefSeq" id="WP_206707367.1">
    <property type="nucleotide sequence ID" value="NZ_CP059066.1"/>
</dbReference>
<proteinExistence type="predicted"/>
<protein>
    <recommendedName>
        <fullName evidence="4">SpoIIIAH-like family protein</fullName>
    </recommendedName>
</protein>